<evidence type="ECO:0000313" key="4">
    <source>
        <dbReference type="RefSeq" id="XP_009790202.1"/>
    </source>
</evidence>
<feature type="coiled-coil region" evidence="1">
    <location>
        <begin position="115"/>
        <end position="149"/>
    </location>
</feature>
<evidence type="ECO:0000256" key="1">
    <source>
        <dbReference type="SAM" id="Coils"/>
    </source>
</evidence>
<dbReference type="PANTHER" id="PTHR33067">
    <property type="entry name" value="RNA-DIRECTED DNA POLYMERASE-RELATED"/>
    <property type="match status" value="1"/>
</dbReference>
<proteinExistence type="predicted"/>
<protein>
    <submittedName>
        <fullName evidence="4">Uncharacterized protein LOC104237704</fullName>
    </submittedName>
</protein>
<keyword evidence="1" id="KW-0175">Coiled coil</keyword>
<dbReference type="eggNOG" id="KOG0017">
    <property type="taxonomic scope" value="Eukaryota"/>
</dbReference>
<dbReference type="RefSeq" id="XP_009790202.1">
    <property type="nucleotide sequence ID" value="XM_009791900.1"/>
</dbReference>
<dbReference type="AlphaFoldDB" id="A0A1U7XDR2"/>
<reference evidence="4" key="2">
    <citation type="submission" date="2025-08" db="UniProtKB">
        <authorList>
            <consortium name="RefSeq"/>
        </authorList>
    </citation>
    <scope>IDENTIFICATION</scope>
    <source>
        <tissue evidence="4">Leaf</tissue>
    </source>
</reference>
<feature type="compositionally biased region" description="Basic and acidic residues" evidence="2">
    <location>
        <begin position="202"/>
        <end position="212"/>
    </location>
</feature>
<dbReference type="Proteomes" id="UP000189701">
    <property type="component" value="Unplaced"/>
</dbReference>
<accession>A0A1U7XDR2</accession>
<feature type="region of interest" description="Disordered" evidence="2">
    <location>
        <begin position="178"/>
        <end position="227"/>
    </location>
</feature>
<name>A0A1U7XDR2_NICSY</name>
<feature type="region of interest" description="Disordered" evidence="2">
    <location>
        <begin position="82"/>
        <end position="107"/>
    </location>
</feature>
<gene>
    <name evidence="4" type="primary">LOC104237704</name>
</gene>
<sequence>MRAEIARLDNHLNKITMHHEQQMQHVQQMSTCCELCGEGHTSDICPVNPESIYYVGQQARRRMNQHAQYGNTYNPNWRNHPNFSWGGNQNIRPQANYNQPPQPRQQAEESLIDMMKKLLIDNQKVMAENQQLRTEFRNLERQFRQMANNQNTRHVGALPSDIEPNPKAQVNVVTLRNGRELEEDPEKKKYTATPKGELVPKPVKENKKEKPEIVTMSPPPLPQRLQKKKDDAMYKKFLDILSQVRMNLTLMETLQEVPKYSRYLRDIVANKQRDTKFETVALTEECSARVQSKLPPMLNDPRCFTILLSPGKQELVDRSLVMPEGIIEVVLVLVGKFILPADFIVLDYEEDEEALKLPKHYEDLCTITAVELTRIEQSPDVNYSDSDGITELEEILETVPATVISELRFDSVQRLKVYYSGVGPSGRSRDCSDLTAIGDLR</sequence>
<feature type="compositionally biased region" description="Polar residues" evidence="2">
    <location>
        <begin position="82"/>
        <end position="99"/>
    </location>
</feature>
<evidence type="ECO:0000313" key="3">
    <source>
        <dbReference type="Proteomes" id="UP000189701"/>
    </source>
</evidence>
<organism evidence="3 4">
    <name type="scientific">Nicotiana sylvestris</name>
    <name type="common">Wood tobacco</name>
    <name type="synonym">South American tobacco</name>
    <dbReference type="NCBI Taxonomy" id="4096"/>
    <lineage>
        <taxon>Eukaryota</taxon>
        <taxon>Viridiplantae</taxon>
        <taxon>Streptophyta</taxon>
        <taxon>Embryophyta</taxon>
        <taxon>Tracheophyta</taxon>
        <taxon>Spermatophyta</taxon>
        <taxon>Magnoliopsida</taxon>
        <taxon>eudicotyledons</taxon>
        <taxon>Gunneridae</taxon>
        <taxon>Pentapetalae</taxon>
        <taxon>asterids</taxon>
        <taxon>lamiids</taxon>
        <taxon>Solanales</taxon>
        <taxon>Solanaceae</taxon>
        <taxon>Nicotianoideae</taxon>
        <taxon>Nicotianeae</taxon>
        <taxon>Nicotiana</taxon>
    </lineage>
</organism>
<evidence type="ECO:0000256" key="2">
    <source>
        <dbReference type="SAM" id="MobiDB-lite"/>
    </source>
</evidence>
<keyword evidence="3" id="KW-1185">Reference proteome</keyword>
<feature type="compositionally biased region" description="Basic and acidic residues" evidence="2">
    <location>
        <begin position="178"/>
        <end position="189"/>
    </location>
</feature>
<reference evidence="3" key="1">
    <citation type="journal article" date="2013" name="Genome Biol.">
        <title>Reference genomes and transcriptomes of Nicotiana sylvestris and Nicotiana tomentosiformis.</title>
        <authorList>
            <person name="Sierro N."/>
            <person name="Battey J.N."/>
            <person name="Ouadi S."/>
            <person name="Bovet L."/>
            <person name="Goepfert S."/>
            <person name="Bakaher N."/>
            <person name="Peitsch M.C."/>
            <person name="Ivanov N.V."/>
        </authorList>
    </citation>
    <scope>NUCLEOTIDE SEQUENCE [LARGE SCALE GENOMIC DNA]</scope>
</reference>